<evidence type="ECO:0000313" key="2">
    <source>
        <dbReference type="Proteomes" id="UP000619479"/>
    </source>
</evidence>
<dbReference type="Proteomes" id="UP000619479">
    <property type="component" value="Unassembled WGS sequence"/>
</dbReference>
<sequence>MHPDAELARRGGEKRGELAVEAFRLRRVSRAAEEIHIFREDGELGAGRGGALEQRSRDGEIVGAVIPRVQLADGDTHEYEGTT</sequence>
<dbReference type="EMBL" id="BOMH01000017">
    <property type="protein sequence ID" value="GID64626.1"/>
    <property type="molecule type" value="Genomic_DNA"/>
</dbReference>
<reference evidence="1" key="1">
    <citation type="submission" date="2021-01" db="EMBL/GenBank/DDBJ databases">
        <title>Whole genome shotgun sequence of Actinoplanes cyaneus NBRC 14990.</title>
        <authorList>
            <person name="Komaki H."/>
            <person name="Tamura T."/>
        </authorList>
    </citation>
    <scope>NUCLEOTIDE SEQUENCE</scope>
    <source>
        <strain evidence="1">NBRC 14990</strain>
    </source>
</reference>
<evidence type="ECO:0000313" key="1">
    <source>
        <dbReference type="EMBL" id="GID64626.1"/>
    </source>
</evidence>
<dbReference type="AlphaFoldDB" id="A0A919MB12"/>
<accession>A0A919MB12</accession>
<comment type="caution">
    <text evidence="1">The sequence shown here is derived from an EMBL/GenBank/DDBJ whole genome shotgun (WGS) entry which is preliminary data.</text>
</comment>
<name>A0A919MB12_9ACTN</name>
<organism evidence="1 2">
    <name type="scientific">Actinoplanes cyaneus</name>
    <dbReference type="NCBI Taxonomy" id="52696"/>
    <lineage>
        <taxon>Bacteria</taxon>
        <taxon>Bacillati</taxon>
        <taxon>Actinomycetota</taxon>
        <taxon>Actinomycetes</taxon>
        <taxon>Micromonosporales</taxon>
        <taxon>Micromonosporaceae</taxon>
        <taxon>Actinoplanes</taxon>
    </lineage>
</organism>
<gene>
    <name evidence="1" type="ORF">Acy02nite_25070</name>
</gene>
<keyword evidence="2" id="KW-1185">Reference proteome</keyword>
<proteinExistence type="predicted"/>
<protein>
    <submittedName>
        <fullName evidence="1">Uncharacterized protein</fullName>
    </submittedName>
</protein>